<protein>
    <submittedName>
        <fullName evidence="2">Transposase</fullName>
    </submittedName>
</protein>
<reference evidence="2 3" key="1">
    <citation type="journal article" date="2013" name="ISME J.">
        <title>A metabolic model for members of the genus Tetrasphaera involved in enhanced biological phosphorus removal.</title>
        <authorList>
            <person name="Kristiansen R."/>
            <person name="Nguyen H.T.T."/>
            <person name="Saunders A.M."/>
            <person name="Nielsen J.L."/>
            <person name="Wimmer R."/>
            <person name="Le V.Q."/>
            <person name="McIlroy S.J."/>
            <person name="Petrovski S."/>
            <person name="Seviour R.J."/>
            <person name="Calteau A."/>
            <person name="Nielsen K.L."/>
            <person name="Nielsen P.H."/>
        </authorList>
    </citation>
    <scope>NUCLEOTIDE SEQUENCE [LARGE SCALE GENOMIC DNA]</scope>
    <source>
        <strain evidence="2 3">Ben110</strain>
    </source>
</reference>
<dbReference type="PROSITE" id="PS50994">
    <property type="entry name" value="INTEGRASE"/>
    <property type="match status" value="1"/>
</dbReference>
<dbReference type="GO" id="GO:0015074">
    <property type="term" value="P:DNA integration"/>
    <property type="evidence" value="ECO:0007669"/>
    <property type="project" value="InterPro"/>
</dbReference>
<keyword evidence="3" id="KW-1185">Reference proteome</keyword>
<sequence length="338" mass="38207">MTHRNAPLTPQGRLRLVLRCRHRPIAHIAAEAGVSRQCLGKWVARYREHGEAGLHDRSSAPAQRPTQTPVAVVEQIAVMRKNKWSARRIVRELAAQDIPISVATVTRWLHKLGLARLDHLDVDGEPLRRPGTIKAWWPGHMIHIDVKKVGRIPDGGGWRIHGINSDQARAAARATAKAKASGTRPGYVYLHSAVDGFSRLAYTEALEDETAKTAIGFLFRARVWFAAHGVTRFTRIVTDNGSCYRAKDFTRAVCSFAARHQRTRPYTPRHNGKVERYQRILANELLYARPWLSEDHRRDAIATWNLHYNYHRTHSAAGDQPPASRLRTGVTNVMSNYN</sequence>
<dbReference type="SUPFAM" id="SSF46689">
    <property type="entry name" value="Homeodomain-like"/>
    <property type="match status" value="1"/>
</dbReference>
<dbReference type="InterPro" id="IPR036397">
    <property type="entry name" value="RNaseH_sf"/>
</dbReference>
<feature type="domain" description="Integrase catalytic" evidence="1">
    <location>
        <begin position="149"/>
        <end position="329"/>
    </location>
</feature>
<organism evidence="2 3">
    <name type="scientific">Nostocoides australiense Ben110</name>
    <dbReference type="NCBI Taxonomy" id="1193182"/>
    <lineage>
        <taxon>Bacteria</taxon>
        <taxon>Bacillati</taxon>
        <taxon>Actinomycetota</taxon>
        <taxon>Actinomycetes</taxon>
        <taxon>Micrococcales</taxon>
        <taxon>Intrasporangiaceae</taxon>
        <taxon>Nostocoides</taxon>
    </lineage>
</organism>
<dbReference type="AlphaFoldDB" id="W6JS52"/>
<gene>
    <name evidence="2" type="ORF">BN11_1060001</name>
</gene>
<dbReference type="InterPro" id="IPR001584">
    <property type="entry name" value="Integrase_cat-core"/>
</dbReference>
<evidence type="ECO:0000259" key="1">
    <source>
        <dbReference type="PROSITE" id="PS50994"/>
    </source>
</evidence>
<dbReference type="RefSeq" id="WP_048696518.1">
    <property type="nucleotide sequence ID" value="NZ_HG764815.1"/>
</dbReference>
<comment type="caution">
    <text evidence="2">The sequence shown here is derived from an EMBL/GenBank/DDBJ whole genome shotgun (WGS) entry which is preliminary data.</text>
</comment>
<dbReference type="NCBIfam" id="NF033577">
    <property type="entry name" value="transpos_IS481"/>
    <property type="match status" value="1"/>
</dbReference>
<dbReference type="InterPro" id="IPR009057">
    <property type="entry name" value="Homeodomain-like_sf"/>
</dbReference>
<dbReference type="PANTHER" id="PTHR35004">
    <property type="entry name" value="TRANSPOSASE RV3428C-RELATED"/>
    <property type="match status" value="1"/>
</dbReference>
<dbReference type="OrthoDB" id="52928at2"/>
<evidence type="ECO:0000313" key="2">
    <source>
        <dbReference type="EMBL" id="CCH71703.1"/>
    </source>
</evidence>
<name>W6JS52_9MICO</name>
<dbReference type="EMBL" id="CAJA01000009">
    <property type="protein sequence ID" value="CCH71703.1"/>
    <property type="molecule type" value="Genomic_DNA"/>
</dbReference>
<dbReference type="Pfam" id="PF13565">
    <property type="entry name" value="HTH_32"/>
    <property type="match status" value="1"/>
</dbReference>
<evidence type="ECO:0000313" key="3">
    <source>
        <dbReference type="Proteomes" id="UP000035763"/>
    </source>
</evidence>
<proteinExistence type="predicted"/>
<dbReference type="SUPFAM" id="SSF53098">
    <property type="entry name" value="Ribonuclease H-like"/>
    <property type="match status" value="1"/>
</dbReference>
<dbReference type="InterPro" id="IPR012337">
    <property type="entry name" value="RNaseH-like_sf"/>
</dbReference>
<dbReference type="Proteomes" id="UP000035763">
    <property type="component" value="Unassembled WGS sequence"/>
</dbReference>
<dbReference type="PANTHER" id="PTHR35004:SF7">
    <property type="entry name" value="INTEGRASE PROTEIN"/>
    <property type="match status" value="1"/>
</dbReference>
<accession>W6JS52</accession>
<dbReference type="Pfam" id="PF13683">
    <property type="entry name" value="rve_3"/>
    <property type="match status" value="1"/>
</dbReference>
<dbReference type="GO" id="GO:0003676">
    <property type="term" value="F:nucleic acid binding"/>
    <property type="evidence" value="ECO:0007669"/>
    <property type="project" value="InterPro"/>
</dbReference>
<dbReference type="STRING" id="1193182.BN11_1060001"/>
<dbReference type="Gene3D" id="3.30.420.10">
    <property type="entry name" value="Ribonuclease H-like superfamily/Ribonuclease H"/>
    <property type="match status" value="1"/>
</dbReference>
<dbReference type="InterPro" id="IPR047656">
    <property type="entry name" value="IS481-like_transpos"/>
</dbReference>